<dbReference type="GO" id="GO:0016020">
    <property type="term" value="C:membrane"/>
    <property type="evidence" value="ECO:0007669"/>
    <property type="project" value="UniProtKB-SubCell"/>
</dbReference>
<comment type="similarity">
    <text evidence="8">Belongs to the MTC6 family.</text>
</comment>
<evidence type="ECO:0000256" key="4">
    <source>
        <dbReference type="ARBA" id="ARBA00022989"/>
    </source>
</evidence>
<keyword evidence="13" id="KW-1185">Reference proteome</keyword>
<evidence type="ECO:0000256" key="8">
    <source>
        <dbReference type="ARBA" id="ARBA00038159"/>
    </source>
</evidence>
<keyword evidence="5 10" id="KW-0472">Membrane</keyword>
<evidence type="ECO:0000256" key="3">
    <source>
        <dbReference type="ARBA" id="ARBA00022729"/>
    </source>
</evidence>
<dbReference type="InterPro" id="IPR051008">
    <property type="entry name" value="Telomere_Capping_Maintenance"/>
</dbReference>
<evidence type="ECO:0000256" key="2">
    <source>
        <dbReference type="ARBA" id="ARBA00022692"/>
    </source>
</evidence>
<accession>A0A0H1BHE7</accession>
<feature type="transmembrane region" description="Helical" evidence="10">
    <location>
        <begin position="535"/>
        <end position="557"/>
    </location>
</feature>
<dbReference type="AlphaFoldDB" id="A0A0H1BHE7"/>
<name>A0A0H1BHE7_9EURO</name>
<keyword evidence="4 10" id="KW-1133">Transmembrane helix</keyword>
<evidence type="ECO:0000256" key="5">
    <source>
        <dbReference type="ARBA" id="ARBA00023136"/>
    </source>
</evidence>
<dbReference type="EMBL" id="LDEV01001855">
    <property type="protein sequence ID" value="KLJ10919.1"/>
    <property type="molecule type" value="Genomic_DNA"/>
</dbReference>
<dbReference type="PANTHER" id="PTHR35518">
    <property type="entry name" value="MAINTENANCE OF TELOMOERE CAPPING"/>
    <property type="match status" value="1"/>
</dbReference>
<proteinExistence type="inferred from homology"/>
<evidence type="ECO:0000256" key="9">
    <source>
        <dbReference type="ARBA" id="ARBA00039865"/>
    </source>
</evidence>
<dbReference type="Proteomes" id="UP000053573">
    <property type="component" value="Unassembled WGS sequence"/>
</dbReference>
<dbReference type="Pfam" id="PF25506">
    <property type="entry name" value="TIM-barrel_MTC6"/>
    <property type="match status" value="1"/>
</dbReference>
<dbReference type="OrthoDB" id="5573651at2759"/>
<sequence length="580" mass="64305">MSKPANYTPDNAALLAAPWTVVQLSQRDVSSQIPINHVAHPGVYVTSVCFGNGRYGEQDMVKCISNLLALDYRRFHVDLYWSADHGRWTFCPVAVNSPAPARPVPGPSPAQPASALTDPGSYSCSENLDIFVFLTLLENYFSATDDTLNAHMLYILLNVHVHSAVPPGSSDEPTGAASLDELPSGQDLLGSRFNEALGPYMYTPKQLNEERANLNRSWYSVPKFAYPISEYFTTRRDSKGAHSTPDGWPCESYVERRRLKRFLVGWGTVDPEMANYDFNSDRDLIFPRDSLAASQKIGMSNSSDASGGTVIESGCLFDPKSTNVALSVSWPESTIGERYDSHPLHLLCSNLMACGISPILNAPLSNVTADEDFRPYENASQSSSWAWAQGEPNPDDSPSDLFLSDLRCARADVSFKGRWFPTKCSDDLYGACRVGNEPFQWTLTRERVSYEAVAVNCPENSTFSVPRTSLENTYLYHYISSLPKNVLDPSSDDHDERSVWIDLNSRDVPTCWVSGGPDAQCPYEIDEAAVQRRTVLVPTIAAIIVLVIAALTIFVKCNSNRRNSRRKRVIEGWEYEGVPS</sequence>
<organism evidence="12 13">
    <name type="scientific">Blastomyces silverae</name>
    <dbReference type="NCBI Taxonomy" id="2060906"/>
    <lineage>
        <taxon>Eukaryota</taxon>
        <taxon>Fungi</taxon>
        <taxon>Dikarya</taxon>
        <taxon>Ascomycota</taxon>
        <taxon>Pezizomycotina</taxon>
        <taxon>Eurotiomycetes</taxon>
        <taxon>Eurotiomycetidae</taxon>
        <taxon>Onygenales</taxon>
        <taxon>Ajellomycetaceae</taxon>
        <taxon>Blastomyces</taxon>
    </lineage>
</organism>
<gene>
    <name evidence="12" type="ORF">EMPG_13772</name>
</gene>
<evidence type="ECO:0000256" key="10">
    <source>
        <dbReference type="SAM" id="Phobius"/>
    </source>
</evidence>
<dbReference type="PANTHER" id="PTHR35518:SF2">
    <property type="entry name" value="MAINTENANCE OF TELOMERE CAPPING PROTEIN 6"/>
    <property type="match status" value="1"/>
</dbReference>
<evidence type="ECO:0000256" key="6">
    <source>
        <dbReference type="ARBA" id="ARBA00023180"/>
    </source>
</evidence>
<comment type="function">
    <text evidence="7">May be involved in telomere capping.</text>
</comment>
<dbReference type="InterPro" id="IPR057530">
    <property type="entry name" value="TIM-barrel_MTC6"/>
</dbReference>
<evidence type="ECO:0000259" key="11">
    <source>
        <dbReference type="Pfam" id="PF25506"/>
    </source>
</evidence>
<reference evidence="13" key="1">
    <citation type="journal article" date="2015" name="PLoS Genet.">
        <title>The dynamic genome and transcriptome of the human fungal pathogen Blastomyces and close relative Emmonsia.</title>
        <authorList>
            <person name="Munoz J.F."/>
            <person name="Gauthier G.M."/>
            <person name="Desjardins C.A."/>
            <person name="Gallo J.E."/>
            <person name="Holder J."/>
            <person name="Sullivan T.D."/>
            <person name="Marty A.J."/>
            <person name="Carmen J.C."/>
            <person name="Chen Z."/>
            <person name="Ding L."/>
            <person name="Gujja S."/>
            <person name="Magrini V."/>
            <person name="Misas E."/>
            <person name="Mitreva M."/>
            <person name="Priest M."/>
            <person name="Saif S."/>
            <person name="Whiston E.A."/>
            <person name="Young S."/>
            <person name="Zeng Q."/>
            <person name="Goldman W.E."/>
            <person name="Mardis E.R."/>
            <person name="Taylor J.W."/>
            <person name="McEwen J.G."/>
            <person name="Clay O.K."/>
            <person name="Klein B.S."/>
            <person name="Cuomo C.A."/>
        </authorList>
    </citation>
    <scope>NUCLEOTIDE SEQUENCE [LARGE SCALE GENOMIC DNA]</scope>
    <source>
        <strain evidence="13">UAMH 139</strain>
    </source>
</reference>
<keyword evidence="6" id="KW-0325">Glycoprotein</keyword>
<evidence type="ECO:0000313" key="12">
    <source>
        <dbReference type="EMBL" id="KLJ10919.1"/>
    </source>
</evidence>
<comment type="subcellular location">
    <subcellularLocation>
        <location evidence="1">Membrane</location>
        <topology evidence="1">Single-pass type I membrane protein</topology>
    </subcellularLocation>
</comment>
<keyword evidence="2 10" id="KW-0812">Transmembrane</keyword>
<protein>
    <recommendedName>
        <fullName evidence="9">Maintenance of telomere capping protein 6</fullName>
    </recommendedName>
</protein>
<dbReference type="STRING" id="2060906.A0A0H1BHE7"/>
<keyword evidence="3" id="KW-0732">Signal</keyword>
<comment type="caution">
    <text evidence="12">The sequence shown here is derived from an EMBL/GenBank/DDBJ whole genome shotgun (WGS) entry which is preliminary data.</text>
</comment>
<evidence type="ECO:0000313" key="13">
    <source>
        <dbReference type="Proteomes" id="UP000053573"/>
    </source>
</evidence>
<feature type="domain" description="MTC6 partial TIM-barrel" evidence="11">
    <location>
        <begin position="21"/>
        <end position="369"/>
    </location>
</feature>
<evidence type="ECO:0000256" key="7">
    <source>
        <dbReference type="ARBA" id="ARBA00037703"/>
    </source>
</evidence>
<evidence type="ECO:0000256" key="1">
    <source>
        <dbReference type="ARBA" id="ARBA00004479"/>
    </source>
</evidence>